<dbReference type="InterPro" id="IPR001763">
    <property type="entry name" value="Rhodanese-like_dom"/>
</dbReference>
<feature type="signal peptide" evidence="1">
    <location>
        <begin position="1"/>
        <end position="19"/>
    </location>
</feature>
<reference evidence="3 4" key="1">
    <citation type="submission" date="2016-10" db="EMBL/GenBank/DDBJ databases">
        <authorList>
            <person name="de Groot N.N."/>
        </authorList>
    </citation>
    <scope>NUCLEOTIDE SEQUENCE [LARGE SCALE GENOMIC DNA]</scope>
    <source>
        <strain evidence="3 4">DSM 19012</strain>
    </source>
</reference>
<sequence length="124" mass="14445">MRNYLLLLFLIFPCLTLYAQGNLTAKQFSLFMDTCKNVVVIDVRNKEEFLEERIPGAISCENKDALFQVTDTIDKQQPILVYCNMGNRSKSALELLKNKGFKNIYQLKKGFVEWRRKGYPIVQN</sequence>
<dbReference type="PANTHER" id="PTHR43031">
    <property type="entry name" value="FAD-DEPENDENT OXIDOREDUCTASE"/>
    <property type="match status" value="1"/>
</dbReference>
<dbReference type="STRING" id="385682.SAMN05444380_11736"/>
<dbReference type="EMBL" id="FONA01000017">
    <property type="protein sequence ID" value="SFE72791.1"/>
    <property type="molecule type" value="Genomic_DNA"/>
</dbReference>
<dbReference type="FunCoup" id="A0A1I2CWW2">
    <property type="interactions" value="133"/>
</dbReference>
<dbReference type="InterPro" id="IPR036873">
    <property type="entry name" value="Rhodanese-like_dom_sf"/>
</dbReference>
<feature type="chain" id="PRO_5010278602" evidence="1">
    <location>
        <begin position="20"/>
        <end position="124"/>
    </location>
</feature>
<keyword evidence="3" id="KW-0808">Transferase</keyword>
<evidence type="ECO:0000256" key="1">
    <source>
        <dbReference type="SAM" id="SignalP"/>
    </source>
</evidence>
<evidence type="ECO:0000313" key="3">
    <source>
        <dbReference type="EMBL" id="SFE72791.1"/>
    </source>
</evidence>
<gene>
    <name evidence="3" type="ORF">SAMN05444380_11736</name>
</gene>
<accession>A0A1I2CWW2</accession>
<dbReference type="AlphaFoldDB" id="A0A1I2CWW2"/>
<dbReference type="eggNOG" id="COG0607">
    <property type="taxonomic scope" value="Bacteria"/>
</dbReference>
<dbReference type="Proteomes" id="UP000181976">
    <property type="component" value="Unassembled WGS sequence"/>
</dbReference>
<dbReference type="SUPFAM" id="SSF52821">
    <property type="entry name" value="Rhodanese/Cell cycle control phosphatase"/>
    <property type="match status" value="1"/>
</dbReference>
<evidence type="ECO:0000313" key="4">
    <source>
        <dbReference type="Proteomes" id="UP000181976"/>
    </source>
</evidence>
<evidence type="ECO:0000259" key="2">
    <source>
        <dbReference type="PROSITE" id="PS50206"/>
    </source>
</evidence>
<dbReference type="PANTHER" id="PTHR43031:SF18">
    <property type="entry name" value="RHODANESE-RELATED SULFURTRANSFERASES"/>
    <property type="match status" value="1"/>
</dbReference>
<protein>
    <submittedName>
        <fullName evidence="3">Rhodanese-related sulfurtransferase</fullName>
    </submittedName>
</protein>
<keyword evidence="1" id="KW-0732">Signal</keyword>
<name>A0A1I2CWW2_9BACT</name>
<dbReference type="SMART" id="SM00450">
    <property type="entry name" value="RHOD"/>
    <property type="match status" value="1"/>
</dbReference>
<dbReference type="Gene3D" id="3.40.250.10">
    <property type="entry name" value="Rhodanese-like domain"/>
    <property type="match status" value="1"/>
</dbReference>
<dbReference type="RefSeq" id="WP_010527691.1">
    <property type="nucleotide sequence ID" value="NZ_FONA01000017.1"/>
</dbReference>
<dbReference type="PROSITE" id="PS50206">
    <property type="entry name" value="RHODANESE_3"/>
    <property type="match status" value="1"/>
</dbReference>
<dbReference type="InterPro" id="IPR050229">
    <property type="entry name" value="GlpE_sulfurtransferase"/>
</dbReference>
<feature type="domain" description="Rhodanese" evidence="2">
    <location>
        <begin position="34"/>
        <end position="123"/>
    </location>
</feature>
<dbReference type="CDD" id="cd00158">
    <property type="entry name" value="RHOD"/>
    <property type="match status" value="1"/>
</dbReference>
<dbReference type="InParanoid" id="A0A1I2CWW2"/>
<dbReference type="GO" id="GO:0016740">
    <property type="term" value="F:transferase activity"/>
    <property type="evidence" value="ECO:0007669"/>
    <property type="project" value="UniProtKB-KW"/>
</dbReference>
<keyword evidence="4" id="KW-1185">Reference proteome</keyword>
<dbReference type="Pfam" id="PF00581">
    <property type="entry name" value="Rhodanese"/>
    <property type="match status" value="1"/>
</dbReference>
<organism evidence="3 4">
    <name type="scientific">Thermophagus xiamenensis</name>
    <dbReference type="NCBI Taxonomy" id="385682"/>
    <lineage>
        <taxon>Bacteria</taxon>
        <taxon>Pseudomonadati</taxon>
        <taxon>Bacteroidota</taxon>
        <taxon>Bacteroidia</taxon>
        <taxon>Marinilabiliales</taxon>
        <taxon>Marinilabiliaceae</taxon>
        <taxon>Thermophagus</taxon>
    </lineage>
</organism>
<proteinExistence type="predicted"/>